<dbReference type="Pfam" id="PF13432">
    <property type="entry name" value="TPR_16"/>
    <property type="match status" value="1"/>
</dbReference>
<dbReference type="RefSeq" id="WP_354448998.1">
    <property type="nucleotide sequence ID" value="NZ_JBEPSH010000015.1"/>
</dbReference>
<dbReference type="PANTHER" id="PTHR12558:SF13">
    <property type="entry name" value="CELL DIVISION CYCLE PROTEIN 27 HOMOLOG"/>
    <property type="match status" value="1"/>
</dbReference>
<dbReference type="InterPro" id="IPR019734">
    <property type="entry name" value="TPR_rpt"/>
</dbReference>
<feature type="chain" id="PRO_5045650471" evidence="2">
    <location>
        <begin position="31"/>
        <end position="279"/>
    </location>
</feature>
<dbReference type="SMART" id="SM00028">
    <property type="entry name" value="TPR"/>
    <property type="match status" value="4"/>
</dbReference>
<proteinExistence type="predicted"/>
<dbReference type="NCBIfam" id="TIGR02521">
    <property type="entry name" value="type_IV_pilW"/>
    <property type="match status" value="1"/>
</dbReference>
<comment type="caution">
    <text evidence="3">The sequence shown here is derived from an EMBL/GenBank/DDBJ whole genome shotgun (WGS) entry which is preliminary data.</text>
</comment>
<dbReference type="EMBL" id="JBEPSH010000015">
    <property type="protein sequence ID" value="MET4580230.1"/>
    <property type="molecule type" value="Genomic_DNA"/>
</dbReference>
<dbReference type="Gene3D" id="1.25.40.10">
    <property type="entry name" value="Tetratricopeptide repeat domain"/>
    <property type="match status" value="1"/>
</dbReference>
<evidence type="ECO:0000256" key="2">
    <source>
        <dbReference type="SAM" id="SignalP"/>
    </source>
</evidence>
<feature type="repeat" description="TPR" evidence="1">
    <location>
        <begin position="95"/>
        <end position="128"/>
    </location>
</feature>
<feature type="repeat" description="TPR" evidence="1">
    <location>
        <begin position="61"/>
        <end position="94"/>
    </location>
</feature>
<keyword evidence="4" id="KW-1185">Reference proteome</keyword>
<dbReference type="Proteomes" id="UP001549320">
    <property type="component" value="Unassembled WGS sequence"/>
</dbReference>
<reference evidence="3 4" key="1">
    <citation type="submission" date="2024-06" db="EMBL/GenBank/DDBJ databases">
        <title>Sorghum-associated microbial communities from plants grown in Nebraska, USA.</title>
        <authorList>
            <person name="Schachtman D."/>
        </authorList>
    </citation>
    <scope>NUCLEOTIDE SEQUENCE [LARGE SCALE GENOMIC DNA]</scope>
    <source>
        <strain evidence="3 4">2709</strain>
    </source>
</reference>
<dbReference type="InterPro" id="IPR013360">
    <property type="entry name" value="Pilus_4_PilW"/>
</dbReference>
<keyword evidence="2" id="KW-0732">Signal</keyword>
<dbReference type="PANTHER" id="PTHR12558">
    <property type="entry name" value="CELL DIVISION CYCLE 16,23,27"/>
    <property type="match status" value="1"/>
</dbReference>
<organism evidence="3 4">
    <name type="scientific">Ottowia thiooxydans</name>
    <dbReference type="NCBI Taxonomy" id="219182"/>
    <lineage>
        <taxon>Bacteria</taxon>
        <taxon>Pseudomonadati</taxon>
        <taxon>Pseudomonadota</taxon>
        <taxon>Betaproteobacteria</taxon>
        <taxon>Burkholderiales</taxon>
        <taxon>Comamonadaceae</taxon>
        <taxon>Ottowia</taxon>
    </lineage>
</organism>
<keyword evidence="1" id="KW-0802">TPR repeat</keyword>
<sequence length="279" mass="31090">MPLTSQRRPIFSPAHLLGLLAMLAALVGCASQPGGVGGANADLSSAGIQTPSDDSEARRRARTRLALAVGYFENGQHTVALDEFKRVVQIDPTFADAYNLGGMIYMQLNDVQLAEAHFQRAISIDSRDANAWHNLGWLQCEQRRYPDAAQSFQRALGVPGYPGRARTLMTQGICEARGGDRATAETTLMRSYELDAANPVTGYNLSQLLYLRGDYSRAQFYIRRLNNSEQANAESLWLGIKVERRMNNPQAMEQLASQLRRRFPQSRELQSFERGSFDD</sequence>
<evidence type="ECO:0000256" key="1">
    <source>
        <dbReference type="PROSITE-ProRule" id="PRU00339"/>
    </source>
</evidence>
<evidence type="ECO:0000313" key="3">
    <source>
        <dbReference type="EMBL" id="MET4580230.1"/>
    </source>
</evidence>
<dbReference type="SUPFAM" id="SSF48452">
    <property type="entry name" value="TPR-like"/>
    <property type="match status" value="1"/>
</dbReference>
<dbReference type="InterPro" id="IPR011990">
    <property type="entry name" value="TPR-like_helical_dom_sf"/>
</dbReference>
<gene>
    <name evidence="3" type="ORF">ABIE13_005370</name>
</gene>
<feature type="signal peptide" evidence="2">
    <location>
        <begin position="1"/>
        <end position="30"/>
    </location>
</feature>
<dbReference type="PROSITE" id="PS51257">
    <property type="entry name" value="PROKAR_LIPOPROTEIN"/>
    <property type="match status" value="1"/>
</dbReference>
<accession>A0ABV2QI12</accession>
<name>A0ABV2QI12_9BURK</name>
<dbReference type="PROSITE" id="PS50005">
    <property type="entry name" value="TPR"/>
    <property type="match status" value="2"/>
</dbReference>
<evidence type="ECO:0000313" key="4">
    <source>
        <dbReference type="Proteomes" id="UP001549320"/>
    </source>
</evidence>
<protein>
    <submittedName>
        <fullName evidence="3">Type IV pilus assembly protein PilF</fullName>
    </submittedName>
</protein>